<evidence type="ECO:0000256" key="2">
    <source>
        <dbReference type="ARBA" id="ARBA00023002"/>
    </source>
</evidence>
<dbReference type="PANTHER" id="PTHR44196:SF3">
    <property type="entry name" value="SHORT CHAIN DEHYDROGENASE FAMILY PROTEIN"/>
    <property type="match status" value="1"/>
</dbReference>
<organism evidence="3">
    <name type="scientific">gut metagenome</name>
    <dbReference type="NCBI Taxonomy" id="749906"/>
    <lineage>
        <taxon>unclassified sequences</taxon>
        <taxon>metagenomes</taxon>
        <taxon>organismal metagenomes</taxon>
    </lineage>
</organism>
<dbReference type="InterPro" id="IPR002347">
    <property type="entry name" value="SDR_fam"/>
</dbReference>
<protein>
    <submittedName>
        <fullName evidence="3">Oxidoreductase, short chain dehydrogenase/reductase family protein</fullName>
    </submittedName>
</protein>
<evidence type="ECO:0000313" key="3">
    <source>
        <dbReference type="EMBL" id="EJX06015.1"/>
    </source>
</evidence>
<dbReference type="InterPro" id="IPR036291">
    <property type="entry name" value="NAD(P)-bd_dom_sf"/>
</dbReference>
<dbReference type="SUPFAM" id="SSF51735">
    <property type="entry name" value="NAD(P)-binding Rossmann-fold domains"/>
    <property type="match status" value="1"/>
</dbReference>
<proteinExistence type="inferred from homology"/>
<accession>J9GYS2</accession>
<dbReference type="Gene3D" id="3.40.50.720">
    <property type="entry name" value="NAD(P)-binding Rossmann-like Domain"/>
    <property type="match status" value="1"/>
</dbReference>
<evidence type="ECO:0000256" key="1">
    <source>
        <dbReference type="ARBA" id="ARBA00006484"/>
    </source>
</evidence>
<dbReference type="PANTHER" id="PTHR44196">
    <property type="entry name" value="DEHYDROGENASE/REDUCTASE SDR FAMILY MEMBER 7B"/>
    <property type="match status" value="1"/>
</dbReference>
<comment type="similarity">
    <text evidence="1">Belongs to the short-chain dehydrogenases/reductases (SDR) family.</text>
</comment>
<keyword evidence="2" id="KW-0560">Oxidoreductase</keyword>
<dbReference type="GO" id="GO:0016491">
    <property type="term" value="F:oxidoreductase activity"/>
    <property type="evidence" value="ECO:0007669"/>
    <property type="project" value="UniProtKB-KW"/>
</dbReference>
<dbReference type="PRINTS" id="PR00081">
    <property type="entry name" value="GDHRDH"/>
</dbReference>
<dbReference type="GO" id="GO:0016020">
    <property type="term" value="C:membrane"/>
    <property type="evidence" value="ECO:0007669"/>
    <property type="project" value="TreeGrafter"/>
</dbReference>
<gene>
    <name evidence="3" type="ORF">EVA_05884</name>
</gene>
<sequence length="247" mass="27604">MSTVLILGASSGLGYALAQHYLMRGWKVGLAARRTEPLEQLAQLAKLPHQVTLACIDVRQSEAPQQLEHLLQRLGGKVDLYLHCAGIGKMTANIHYEEELPTLQTNVMGWTACIDWAYNVLCRQGYGQLAAITSFAANRGLAPAPAYAATKAFQAHYLESLRQRVLAKKLRHITITDLRPGFVDTPLLAHPEQLFWVLPTEKAVHALLRAIDRRRSIATITTRWALLAPLLRIAPRWLVARILRRAL</sequence>
<reference evidence="3" key="1">
    <citation type="journal article" date="2012" name="PLoS ONE">
        <title>Gene sets for utilization of primary and secondary nutrition supplies in the distal gut of endangered iberian lynx.</title>
        <authorList>
            <person name="Alcaide M."/>
            <person name="Messina E."/>
            <person name="Richter M."/>
            <person name="Bargiela R."/>
            <person name="Peplies J."/>
            <person name="Huws S.A."/>
            <person name="Newbold C.J."/>
            <person name="Golyshin P.N."/>
            <person name="Simon M.A."/>
            <person name="Lopez G."/>
            <person name="Yakimov M.M."/>
            <person name="Ferrer M."/>
        </authorList>
    </citation>
    <scope>NUCLEOTIDE SEQUENCE</scope>
</reference>
<dbReference type="Pfam" id="PF00106">
    <property type="entry name" value="adh_short"/>
    <property type="match status" value="1"/>
</dbReference>
<comment type="caution">
    <text evidence="3">The sequence shown here is derived from an EMBL/GenBank/DDBJ whole genome shotgun (WGS) entry which is preliminary data.</text>
</comment>
<dbReference type="AlphaFoldDB" id="J9GYS2"/>
<name>J9GYS2_9ZZZZ</name>
<dbReference type="EMBL" id="AMCI01001294">
    <property type="protein sequence ID" value="EJX06015.1"/>
    <property type="molecule type" value="Genomic_DNA"/>
</dbReference>